<reference evidence="3 4" key="1">
    <citation type="submission" date="2018-03" db="EMBL/GenBank/DDBJ databases">
        <title>Ahniella affigens gen. nov., sp. nov., a gammaproteobacterium isolated from sandy soil near a stream.</title>
        <authorList>
            <person name="Ko Y."/>
            <person name="Kim J.-H."/>
        </authorList>
    </citation>
    <scope>NUCLEOTIDE SEQUENCE [LARGE SCALE GENOMIC DNA]</scope>
    <source>
        <strain evidence="3 4">D13</strain>
    </source>
</reference>
<keyword evidence="1" id="KW-0472">Membrane</keyword>
<accession>A0A2P1PUL1</accession>
<evidence type="ECO:0000313" key="3">
    <source>
        <dbReference type="EMBL" id="AVP98535.1"/>
    </source>
</evidence>
<keyword evidence="3" id="KW-0282">Flagellum</keyword>
<dbReference type="Proteomes" id="UP000241074">
    <property type="component" value="Chromosome"/>
</dbReference>
<dbReference type="KEGG" id="xba:C7S18_15670"/>
<evidence type="ECO:0000259" key="2">
    <source>
        <dbReference type="PROSITE" id="PS51123"/>
    </source>
</evidence>
<evidence type="ECO:0000256" key="1">
    <source>
        <dbReference type="PROSITE-ProRule" id="PRU00473"/>
    </source>
</evidence>
<gene>
    <name evidence="3" type="ORF">C7S18_15670</name>
</gene>
<organism evidence="3 4">
    <name type="scientific">Ahniella affigens</name>
    <dbReference type="NCBI Taxonomy" id="2021234"/>
    <lineage>
        <taxon>Bacteria</taxon>
        <taxon>Pseudomonadati</taxon>
        <taxon>Pseudomonadota</taxon>
        <taxon>Gammaproteobacteria</taxon>
        <taxon>Lysobacterales</taxon>
        <taxon>Rhodanobacteraceae</taxon>
        <taxon>Ahniella</taxon>
    </lineage>
</organism>
<dbReference type="Gene3D" id="1.25.40.10">
    <property type="entry name" value="Tetratricopeptide repeat domain"/>
    <property type="match status" value="1"/>
</dbReference>
<dbReference type="RefSeq" id="WP_106892456.1">
    <property type="nucleotide sequence ID" value="NZ_CP027860.1"/>
</dbReference>
<dbReference type="InterPro" id="IPR011990">
    <property type="entry name" value="TPR-like_helical_dom_sf"/>
</dbReference>
<keyword evidence="3" id="KW-0969">Cilium</keyword>
<dbReference type="EMBL" id="CP027860">
    <property type="protein sequence ID" value="AVP98535.1"/>
    <property type="molecule type" value="Genomic_DNA"/>
</dbReference>
<dbReference type="InterPro" id="IPR006665">
    <property type="entry name" value="OmpA-like"/>
</dbReference>
<dbReference type="Pfam" id="PF00691">
    <property type="entry name" value="OmpA"/>
    <property type="match status" value="1"/>
</dbReference>
<reference evidence="3 4" key="2">
    <citation type="submission" date="2018-03" db="EMBL/GenBank/DDBJ databases">
        <authorList>
            <person name="Keele B.F."/>
        </authorList>
    </citation>
    <scope>NUCLEOTIDE SEQUENCE [LARGE SCALE GENOMIC DNA]</scope>
    <source>
        <strain evidence="3 4">D13</strain>
    </source>
</reference>
<sequence>MFQSQRRAGLKVNGPAMALTGAGGCRRLCRACSLMLVALMMGILLGCASQSQRPDTLNDGANFDTAIDHAADDLLVQLQRLPEFQSLVQRALQTVSKVKIVVDPAVDAASGQVTAATQSLDTRLLVRAAAKFPQFDVLPKSAEALASARYILVATMTLLPNTDSRLVRYRINLSLTDQRTSLVVAQAAAMSTAAGVDTTPTPFYRDSPALTRDRAVEGQIKTSQAPVGTDADGVYLANLTVSLLIDRGVQLYAEGKYRDALQVYEVALARPDGKQGRVFNGLYLTHTQLGNADAAQQAFAQIVRLGLGTNALAIRFLFEAGSTTFLKDAKVSAPYPMWLAVLAEEIGKSEHCLNVIGHSSRTGSASFNEQLSLQRAESIQLRLQALGAVGARLQSTGMGFRDNLIGTGTDDLSDALDRRVEFKVIPCPS</sequence>
<protein>
    <submittedName>
        <fullName evidence="3">Flagellar motor protein MotB</fullName>
    </submittedName>
</protein>
<keyword evidence="3" id="KW-0966">Cell projection</keyword>
<keyword evidence="4" id="KW-1185">Reference proteome</keyword>
<dbReference type="PROSITE" id="PS51257">
    <property type="entry name" value="PROKAR_LIPOPROTEIN"/>
    <property type="match status" value="1"/>
</dbReference>
<dbReference type="GO" id="GO:0016020">
    <property type="term" value="C:membrane"/>
    <property type="evidence" value="ECO:0007669"/>
    <property type="project" value="UniProtKB-UniRule"/>
</dbReference>
<dbReference type="PROSITE" id="PS51123">
    <property type="entry name" value="OMPA_2"/>
    <property type="match status" value="1"/>
</dbReference>
<name>A0A2P1PUL1_9GAMM</name>
<dbReference type="AlphaFoldDB" id="A0A2P1PUL1"/>
<proteinExistence type="predicted"/>
<dbReference type="SUPFAM" id="SSF103088">
    <property type="entry name" value="OmpA-like"/>
    <property type="match status" value="1"/>
</dbReference>
<dbReference type="CDD" id="cd07185">
    <property type="entry name" value="OmpA_C-like"/>
    <property type="match status" value="1"/>
</dbReference>
<dbReference type="InterPro" id="IPR036737">
    <property type="entry name" value="OmpA-like_sf"/>
</dbReference>
<feature type="domain" description="OmpA-like" evidence="2">
    <location>
        <begin position="305"/>
        <end position="428"/>
    </location>
</feature>
<dbReference type="SUPFAM" id="SSF48452">
    <property type="entry name" value="TPR-like"/>
    <property type="match status" value="1"/>
</dbReference>
<evidence type="ECO:0000313" key="4">
    <source>
        <dbReference type="Proteomes" id="UP000241074"/>
    </source>
</evidence>
<dbReference type="Gene3D" id="3.30.1330.60">
    <property type="entry name" value="OmpA-like domain"/>
    <property type="match status" value="1"/>
</dbReference>
<dbReference type="OrthoDB" id="9805832at2"/>